<dbReference type="InterPro" id="IPR032675">
    <property type="entry name" value="LRR_dom_sf"/>
</dbReference>
<gene>
    <name evidence="3" type="ORF">BJ875DRAFT_474606</name>
</gene>
<evidence type="ECO:0000313" key="4">
    <source>
        <dbReference type="Proteomes" id="UP000824998"/>
    </source>
</evidence>
<dbReference type="SUPFAM" id="SSF52047">
    <property type="entry name" value="RNI-like"/>
    <property type="match status" value="1"/>
</dbReference>
<evidence type="ECO:0000259" key="2">
    <source>
        <dbReference type="PROSITE" id="PS50181"/>
    </source>
</evidence>
<feature type="domain" description="F-box" evidence="2">
    <location>
        <begin position="1"/>
        <end position="45"/>
    </location>
</feature>
<dbReference type="PROSITE" id="PS50181">
    <property type="entry name" value="FBOX"/>
    <property type="match status" value="1"/>
</dbReference>
<proteinExistence type="predicted"/>
<organism evidence="3 4">
    <name type="scientific">Amylocarpus encephaloides</name>
    <dbReference type="NCBI Taxonomy" id="45428"/>
    <lineage>
        <taxon>Eukaryota</taxon>
        <taxon>Fungi</taxon>
        <taxon>Dikarya</taxon>
        <taxon>Ascomycota</taxon>
        <taxon>Pezizomycotina</taxon>
        <taxon>Leotiomycetes</taxon>
        <taxon>Helotiales</taxon>
        <taxon>Helotiales incertae sedis</taxon>
        <taxon>Amylocarpus</taxon>
    </lineage>
</organism>
<accession>A0A9P7YAI9</accession>
<name>A0A9P7YAI9_9HELO</name>
<sequence>MLHKIPEEILLMILEQIPCRTDLKQLCEVSKALYDTTIQKLYEKIVIRAEDDWYLERVDVEPFLRTRFEPTSPLCHVRTVQVQSRFHDHLKERCLHYKDLRFYMGMPESERQPRWEKLTASLMPLFEQLEEDSLRSFSWEMGTCVPLQILGARGYITNKQTAIESIYLITGGGCPVNTNGDYPIDLSAFRSLRQISWTGLQSSEEFDTLSRALKNSSEHLRELRLDFVNWSEEDSDDDDSKNFFTSRVLKLSADQFETMFPALKTLSLSNVSLKNAEGGIAYAFNFRELSSLTLRHCSGSEEFLTEVIGSGQTIRLSSLEVVWGPSDNDIDMCGTLSRFLGAFQGLKDLFVSLPGPVETMVLWRSILHHKSTLTRFIFHQRTVNIDVNSPHFEGEMDHLDLSLLPEDRAELDRSELPHPFAALNLECIGLGCTPQLLKPILAPFITTRSLKILHIRKSGVDMRRSTEDLFENLDPDFDEDSLTNEELGADPDPDVMATCDSASEDGSHNERTSNGRKPPSITHSTASAESPDDITEILRLPGGLLQFANWAFGPDGLSSLQVLAFGDFSYNRRFHNHNGLFCRHTWSIRNPENDALQHSEDELIPTFRPIKENNRELRDLIDRNTEFLEACPTDSIIKD</sequence>
<feature type="region of interest" description="Disordered" evidence="1">
    <location>
        <begin position="472"/>
        <end position="532"/>
    </location>
</feature>
<reference evidence="3" key="1">
    <citation type="journal article" date="2021" name="IMA Fungus">
        <title>Genomic characterization of three marine fungi, including Emericellopsis atlantica sp. nov. with signatures of a generalist lifestyle and marine biomass degradation.</title>
        <authorList>
            <person name="Hagestad O.C."/>
            <person name="Hou L."/>
            <person name="Andersen J.H."/>
            <person name="Hansen E.H."/>
            <person name="Altermark B."/>
            <person name="Li C."/>
            <person name="Kuhnert E."/>
            <person name="Cox R.J."/>
            <person name="Crous P.W."/>
            <person name="Spatafora J.W."/>
            <person name="Lail K."/>
            <person name="Amirebrahimi M."/>
            <person name="Lipzen A."/>
            <person name="Pangilinan J."/>
            <person name="Andreopoulos W."/>
            <person name="Hayes R.D."/>
            <person name="Ng V."/>
            <person name="Grigoriev I.V."/>
            <person name="Jackson S.A."/>
            <person name="Sutton T.D.S."/>
            <person name="Dobson A.D.W."/>
            <person name="Rama T."/>
        </authorList>
    </citation>
    <scope>NUCLEOTIDE SEQUENCE</scope>
    <source>
        <strain evidence="3">TRa018bII</strain>
    </source>
</reference>
<dbReference type="AlphaFoldDB" id="A0A9P7YAI9"/>
<evidence type="ECO:0000313" key="3">
    <source>
        <dbReference type="EMBL" id="KAG9229520.1"/>
    </source>
</evidence>
<protein>
    <recommendedName>
        <fullName evidence="2">F-box domain-containing protein</fullName>
    </recommendedName>
</protein>
<dbReference type="Gene3D" id="3.80.10.10">
    <property type="entry name" value="Ribonuclease Inhibitor"/>
    <property type="match status" value="1"/>
</dbReference>
<dbReference type="EMBL" id="MU251758">
    <property type="protein sequence ID" value="KAG9229520.1"/>
    <property type="molecule type" value="Genomic_DNA"/>
</dbReference>
<feature type="compositionally biased region" description="Acidic residues" evidence="1">
    <location>
        <begin position="472"/>
        <end position="493"/>
    </location>
</feature>
<dbReference type="Proteomes" id="UP000824998">
    <property type="component" value="Unassembled WGS sequence"/>
</dbReference>
<dbReference type="InterPro" id="IPR001810">
    <property type="entry name" value="F-box_dom"/>
</dbReference>
<comment type="caution">
    <text evidence="3">The sequence shown here is derived from an EMBL/GenBank/DDBJ whole genome shotgun (WGS) entry which is preliminary data.</text>
</comment>
<dbReference type="OrthoDB" id="1720422at2759"/>
<keyword evidence="4" id="KW-1185">Reference proteome</keyword>
<evidence type="ECO:0000256" key="1">
    <source>
        <dbReference type="SAM" id="MobiDB-lite"/>
    </source>
</evidence>